<evidence type="ECO:0000313" key="3">
    <source>
        <dbReference type="Proteomes" id="UP000664293"/>
    </source>
</evidence>
<reference evidence="2 3" key="1">
    <citation type="submission" date="2020-12" db="EMBL/GenBank/DDBJ databases">
        <title>Oil enriched cultivation method for isolating marine PHA-producing bacteria.</title>
        <authorList>
            <person name="Zheng W."/>
            <person name="Yu S."/>
            <person name="Huang Y."/>
        </authorList>
    </citation>
    <scope>NUCLEOTIDE SEQUENCE [LARGE SCALE GENOMIC DNA]</scope>
    <source>
        <strain evidence="2 3">SN0-2</strain>
    </source>
</reference>
<evidence type="ECO:0000256" key="1">
    <source>
        <dbReference type="SAM" id="MobiDB-lite"/>
    </source>
</evidence>
<organism evidence="2 3">
    <name type="scientific">Microbulbifer salipaludis</name>
    <dbReference type="NCBI Taxonomy" id="187980"/>
    <lineage>
        <taxon>Bacteria</taxon>
        <taxon>Pseudomonadati</taxon>
        <taxon>Pseudomonadota</taxon>
        <taxon>Gammaproteobacteria</taxon>
        <taxon>Cellvibrionales</taxon>
        <taxon>Microbulbiferaceae</taxon>
        <taxon>Microbulbifer</taxon>
    </lineage>
</organism>
<feature type="region of interest" description="Disordered" evidence="1">
    <location>
        <begin position="1"/>
        <end position="21"/>
    </location>
</feature>
<proteinExistence type="predicted"/>
<evidence type="ECO:0000313" key="2">
    <source>
        <dbReference type="EMBL" id="MBN8431384.1"/>
    </source>
</evidence>
<comment type="caution">
    <text evidence="2">The sequence shown here is derived from an EMBL/GenBank/DDBJ whole genome shotgun (WGS) entry which is preliminary data.</text>
</comment>
<dbReference type="RefSeq" id="WP_207002038.1">
    <property type="nucleotide sequence ID" value="NZ_JAEKJR010000002.1"/>
</dbReference>
<feature type="compositionally biased region" description="Pro residues" evidence="1">
    <location>
        <begin position="1"/>
        <end position="14"/>
    </location>
</feature>
<sequence length="136" mass="14760">MAAVPIPPHSPVHSPPHSLDKATHQRIQRAELVARVKISSVHRLIDSALSEPGMSAILGYVYTGVAENVWKGKPGGLVAFRLNLKDCEQKLKRGAQYLIFAESDALGRLQLADCDAAIEEADASTLLAQLDQFYQG</sequence>
<gene>
    <name evidence="2" type="ORF">JF535_11030</name>
</gene>
<dbReference type="EMBL" id="JAEKJR010000002">
    <property type="protein sequence ID" value="MBN8431384.1"/>
    <property type="molecule type" value="Genomic_DNA"/>
</dbReference>
<keyword evidence="3" id="KW-1185">Reference proteome</keyword>
<name>A0ABS3E8K7_9GAMM</name>
<dbReference type="Proteomes" id="UP000664293">
    <property type="component" value="Unassembled WGS sequence"/>
</dbReference>
<accession>A0ABS3E8K7</accession>
<protein>
    <submittedName>
        <fullName evidence="2">Uncharacterized protein</fullName>
    </submittedName>
</protein>